<feature type="transmembrane region" description="Helical" evidence="12">
    <location>
        <begin position="376"/>
        <end position="400"/>
    </location>
</feature>
<feature type="transmembrane region" description="Helical" evidence="12">
    <location>
        <begin position="120"/>
        <end position="140"/>
    </location>
</feature>
<evidence type="ECO:0000256" key="5">
    <source>
        <dbReference type="ARBA" id="ARBA00022692"/>
    </source>
</evidence>
<gene>
    <name evidence="13" type="ORF">KT71_15224</name>
</gene>
<dbReference type="GO" id="GO:0015293">
    <property type="term" value="F:symporter activity"/>
    <property type="evidence" value="ECO:0007669"/>
    <property type="project" value="TreeGrafter"/>
</dbReference>
<dbReference type="GO" id="GO:0005886">
    <property type="term" value="C:plasma membrane"/>
    <property type="evidence" value="ECO:0007669"/>
    <property type="project" value="UniProtKB-SubCell"/>
</dbReference>
<feature type="transmembrane region" description="Helical" evidence="12">
    <location>
        <begin position="406"/>
        <end position="424"/>
    </location>
</feature>
<dbReference type="InterPro" id="IPR038377">
    <property type="entry name" value="Na/Glc_symporter_sf"/>
</dbReference>
<evidence type="ECO:0000256" key="10">
    <source>
        <dbReference type="ARBA" id="ARBA00023201"/>
    </source>
</evidence>
<evidence type="ECO:0000256" key="12">
    <source>
        <dbReference type="SAM" id="Phobius"/>
    </source>
</evidence>
<dbReference type="STRING" id="314285.KT71_15224"/>
<evidence type="ECO:0000256" key="1">
    <source>
        <dbReference type="ARBA" id="ARBA00004651"/>
    </source>
</evidence>
<feature type="transmembrane region" description="Helical" evidence="12">
    <location>
        <begin position="323"/>
        <end position="343"/>
    </location>
</feature>
<dbReference type="eggNOG" id="COG0591">
    <property type="taxonomic scope" value="Bacteria"/>
</dbReference>
<proteinExistence type="inferred from homology"/>
<keyword evidence="6 12" id="KW-1133">Transmembrane helix</keyword>
<keyword evidence="8" id="KW-0406">Ion transport</keyword>
<feature type="transmembrane region" description="Helical" evidence="12">
    <location>
        <begin position="84"/>
        <end position="108"/>
    </location>
</feature>
<organism evidence="13 14">
    <name type="scientific">Congregibacter litoralis KT71</name>
    <dbReference type="NCBI Taxonomy" id="314285"/>
    <lineage>
        <taxon>Bacteria</taxon>
        <taxon>Pseudomonadati</taxon>
        <taxon>Pseudomonadota</taxon>
        <taxon>Gammaproteobacteria</taxon>
        <taxon>Cellvibrionales</taxon>
        <taxon>Halieaceae</taxon>
        <taxon>Congregibacter</taxon>
    </lineage>
</organism>
<comment type="similarity">
    <text evidence="2 11">Belongs to the sodium:solute symporter (SSF) (TC 2.A.21) family.</text>
</comment>
<dbReference type="HOGENOM" id="CLU_018808_11_4_6"/>
<keyword evidence="7" id="KW-0915">Sodium</keyword>
<feature type="transmembrane region" description="Helical" evidence="12">
    <location>
        <begin position="226"/>
        <end position="245"/>
    </location>
</feature>
<dbReference type="AlphaFoldDB" id="A4A8D3"/>
<feature type="transmembrane region" description="Helical" evidence="12">
    <location>
        <begin position="266"/>
        <end position="292"/>
    </location>
</feature>
<sequence length="518" mass="55051">MTALDWWVIGAYLAAMLGLALWLGRGQSTEREYYLGGGLPAPALATSILATQCSTNSLLGAPAFVGFAAGGGLLWLQYELAVPLAMLGLAFLFPAVHRSGVISIYAFLELRIGRGARLTASASFLFFRGVATGVTVYGVASVLSLITGIGYIPAVALLMGVTVTYDVMGGMRAVVISDVVQMALLIAAVLASLIWLAPDLWQHFDALSVRRQPLVSDWGLSGRTDFGFWPMLFGGLFLYMAYYGCDQSQAQRLLAARNEGDLHKILVFNGLLRFPLVLAYCLLGLCLAAYALKQPEFIDSLPSTASGEPNLNMVFPAFVLREFAPGLAGLAIVGLFAAAMSSIDSALNSLSASTLEDFMPAGFAESERRRFLTSKIVTLGWGLFAVAFSFGVEHIASTLLESINKVSSLVNGPLLGLFMIAVLLPGTKSALAVAAFTGGVVANFALWQLATDVSWLWWNLCGCLSTLAMVLMVSGGKRSWMAARDVLVATSVPRSARLSLAAGFVVMMSVLLIAQGYA</sequence>
<evidence type="ECO:0000256" key="4">
    <source>
        <dbReference type="ARBA" id="ARBA00022475"/>
    </source>
</evidence>
<evidence type="ECO:0000256" key="3">
    <source>
        <dbReference type="ARBA" id="ARBA00022448"/>
    </source>
</evidence>
<dbReference type="Proteomes" id="UP000019205">
    <property type="component" value="Chromosome"/>
</dbReference>
<evidence type="ECO:0000256" key="8">
    <source>
        <dbReference type="ARBA" id="ARBA00023065"/>
    </source>
</evidence>
<keyword evidence="4" id="KW-1003">Cell membrane</keyword>
<evidence type="ECO:0000256" key="11">
    <source>
        <dbReference type="RuleBase" id="RU362091"/>
    </source>
</evidence>
<dbReference type="RefSeq" id="WP_008295480.1">
    <property type="nucleotide sequence ID" value="NZ_CM002299.1"/>
</dbReference>
<keyword evidence="10" id="KW-0739">Sodium transport</keyword>
<dbReference type="EMBL" id="AAOA02000001">
    <property type="protein sequence ID" value="EAQ97928.1"/>
    <property type="molecule type" value="Genomic_DNA"/>
</dbReference>
<protein>
    <submittedName>
        <fullName evidence="13">Na+/proline symporter</fullName>
    </submittedName>
</protein>
<feature type="transmembrane region" description="Helical" evidence="12">
    <location>
        <begin position="146"/>
        <end position="167"/>
    </location>
</feature>
<keyword evidence="14" id="KW-1185">Reference proteome</keyword>
<keyword evidence="3" id="KW-0813">Transport</keyword>
<dbReference type="Gene3D" id="1.20.1730.10">
    <property type="entry name" value="Sodium/glucose cotransporter"/>
    <property type="match status" value="1"/>
</dbReference>
<dbReference type="PROSITE" id="PS50283">
    <property type="entry name" value="NA_SOLUT_SYMP_3"/>
    <property type="match status" value="1"/>
</dbReference>
<dbReference type="PANTHER" id="PTHR42985">
    <property type="entry name" value="SODIUM-COUPLED MONOCARBOXYLATE TRANSPORTER"/>
    <property type="match status" value="1"/>
</dbReference>
<reference evidence="13 14" key="2">
    <citation type="journal article" date="2009" name="PLoS ONE">
        <title>The photosynthetic apparatus and its regulation in the aerobic gammaproteobacterium Congregibacter litoralis gen. nov., sp. nov.</title>
        <authorList>
            <person name="Spring S."/>
            <person name="Lunsdorf H."/>
            <person name="Fuchs B.M."/>
            <person name="Tindall B.J."/>
        </authorList>
    </citation>
    <scope>NUCLEOTIDE SEQUENCE [LARGE SCALE GENOMIC DNA]</scope>
    <source>
        <strain evidence="13">KT71</strain>
    </source>
</reference>
<comment type="subcellular location">
    <subcellularLocation>
        <location evidence="1">Cell membrane</location>
        <topology evidence="1">Multi-pass membrane protein</topology>
    </subcellularLocation>
</comment>
<evidence type="ECO:0000313" key="14">
    <source>
        <dbReference type="Proteomes" id="UP000019205"/>
    </source>
</evidence>
<feature type="transmembrane region" description="Helical" evidence="12">
    <location>
        <begin position="431"/>
        <end position="450"/>
    </location>
</feature>
<feature type="transmembrane region" description="Helical" evidence="12">
    <location>
        <begin position="496"/>
        <end position="517"/>
    </location>
</feature>
<evidence type="ECO:0000256" key="9">
    <source>
        <dbReference type="ARBA" id="ARBA00023136"/>
    </source>
</evidence>
<comment type="caution">
    <text evidence="13">The sequence shown here is derived from an EMBL/GenBank/DDBJ whole genome shotgun (WGS) entry which is preliminary data.</text>
</comment>
<evidence type="ECO:0000256" key="6">
    <source>
        <dbReference type="ARBA" id="ARBA00022989"/>
    </source>
</evidence>
<evidence type="ECO:0000256" key="7">
    <source>
        <dbReference type="ARBA" id="ARBA00023053"/>
    </source>
</evidence>
<reference evidence="13 14" key="1">
    <citation type="journal article" date="2007" name="Proc. Natl. Acad. Sci. U.S.A.">
        <title>Characterization of a marine gammaproteobacterium capable of aerobic anoxygenic photosynthesis.</title>
        <authorList>
            <person name="Fuchs B.M."/>
            <person name="Spring S."/>
            <person name="Teeling H."/>
            <person name="Quast C."/>
            <person name="Wulf J."/>
            <person name="Schattenhofer M."/>
            <person name="Yan S."/>
            <person name="Ferriera S."/>
            <person name="Johnson J."/>
            <person name="Glockner F.O."/>
            <person name="Amann R."/>
        </authorList>
    </citation>
    <scope>NUCLEOTIDE SEQUENCE [LARGE SCALE GENOMIC DNA]</scope>
    <source>
        <strain evidence="13">KT71</strain>
    </source>
</reference>
<dbReference type="InterPro" id="IPR001734">
    <property type="entry name" value="Na/solute_symporter"/>
</dbReference>
<dbReference type="Pfam" id="PF00474">
    <property type="entry name" value="SSF"/>
    <property type="match status" value="1"/>
</dbReference>
<dbReference type="OrthoDB" id="9803348at2"/>
<keyword evidence="9 12" id="KW-0472">Membrane</keyword>
<feature type="transmembrane region" description="Helical" evidence="12">
    <location>
        <begin position="179"/>
        <end position="197"/>
    </location>
</feature>
<keyword evidence="5 12" id="KW-0812">Transmembrane</keyword>
<dbReference type="GO" id="GO:0006814">
    <property type="term" value="P:sodium ion transport"/>
    <property type="evidence" value="ECO:0007669"/>
    <property type="project" value="UniProtKB-KW"/>
</dbReference>
<accession>A4A8D3</accession>
<evidence type="ECO:0000256" key="2">
    <source>
        <dbReference type="ARBA" id="ARBA00006434"/>
    </source>
</evidence>
<name>A4A8D3_9GAMM</name>
<feature type="transmembrane region" description="Helical" evidence="12">
    <location>
        <begin position="456"/>
        <end position="475"/>
    </location>
</feature>
<feature type="transmembrane region" description="Helical" evidence="12">
    <location>
        <begin position="6"/>
        <end position="24"/>
    </location>
</feature>
<dbReference type="PANTHER" id="PTHR42985:SF40">
    <property type="entry name" value="LD47995P-RELATED"/>
    <property type="match status" value="1"/>
</dbReference>
<dbReference type="InterPro" id="IPR051163">
    <property type="entry name" value="Sodium:Solute_Symporter_SSF"/>
</dbReference>
<evidence type="ECO:0000313" key="13">
    <source>
        <dbReference type="EMBL" id="EAQ97928.1"/>
    </source>
</evidence>